<organism evidence="2 3">
    <name type="scientific">Mesorhabditis spiculigera</name>
    <dbReference type="NCBI Taxonomy" id="96644"/>
    <lineage>
        <taxon>Eukaryota</taxon>
        <taxon>Metazoa</taxon>
        <taxon>Ecdysozoa</taxon>
        <taxon>Nematoda</taxon>
        <taxon>Chromadorea</taxon>
        <taxon>Rhabditida</taxon>
        <taxon>Rhabditina</taxon>
        <taxon>Rhabditomorpha</taxon>
        <taxon>Rhabditoidea</taxon>
        <taxon>Rhabditidae</taxon>
        <taxon>Mesorhabditinae</taxon>
        <taxon>Mesorhabditis</taxon>
    </lineage>
</organism>
<dbReference type="AlphaFoldDB" id="A0AA36G9J3"/>
<protein>
    <submittedName>
        <fullName evidence="2">Uncharacterized protein</fullName>
    </submittedName>
</protein>
<proteinExistence type="predicted"/>
<feature type="region of interest" description="Disordered" evidence="1">
    <location>
        <begin position="343"/>
        <end position="393"/>
    </location>
</feature>
<comment type="caution">
    <text evidence="2">The sequence shown here is derived from an EMBL/GenBank/DDBJ whole genome shotgun (WGS) entry which is preliminary data.</text>
</comment>
<feature type="region of interest" description="Disordered" evidence="1">
    <location>
        <begin position="125"/>
        <end position="199"/>
    </location>
</feature>
<feature type="compositionally biased region" description="Acidic residues" evidence="1">
    <location>
        <begin position="266"/>
        <end position="279"/>
    </location>
</feature>
<evidence type="ECO:0000313" key="2">
    <source>
        <dbReference type="EMBL" id="CAJ0585168.1"/>
    </source>
</evidence>
<feature type="region of interest" description="Disordered" evidence="1">
    <location>
        <begin position="486"/>
        <end position="572"/>
    </location>
</feature>
<accession>A0AA36G9J3</accession>
<feature type="compositionally biased region" description="Low complexity" evidence="1">
    <location>
        <begin position="227"/>
        <end position="238"/>
    </location>
</feature>
<feature type="non-terminal residue" evidence="2">
    <location>
        <position position="1"/>
    </location>
</feature>
<dbReference type="EMBL" id="CATQJA010002702">
    <property type="protein sequence ID" value="CAJ0585168.1"/>
    <property type="molecule type" value="Genomic_DNA"/>
</dbReference>
<name>A0AA36G9J3_9BILA</name>
<feature type="compositionally biased region" description="Basic and acidic residues" evidence="1">
    <location>
        <begin position="150"/>
        <end position="168"/>
    </location>
</feature>
<feature type="region of interest" description="Disordered" evidence="1">
    <location>
        <begin position="225"/>
        <end position="305"/>
    </location>
</feature>
<feature type="compositionally biased region" description="Polar residues" evidence="1">
    <location>
        <begin position="371"/>
        <end position="389"/>
    </location>
</feature>
<feature type="compositionally biased region" description="Polar residues" evidence="1">
    <location>
        <begin position="287"/>
        <end position="299"/>
    </location>
</feature>
<dbReference type="Proteomes" id="UP001177023">
    <property type="component" value="Unassembled WGS sequence"/>
</dbReference>
<reference evidence="2" key="1">
    <citation type="submission" date="2023-06" db="EMBL/GenBank/DDBJ databases">
        <authorList>
            <person name="Delattre M."/>
        </authorList>
    </citation>
    <scope>NUCLEOTIDE SEQUENCE</scope>
    <source>
        <strain evidence="2">AF72</strain>
    </source>
</reference>
<feature type="compositionally biased region" description="Low complexity" evidence="1">
    <location>
        <begin position="493"/>
        <end position="504"/>
    </location>
</feature>
<evidence type="ECO:0000313" key="3">
    <source>
        <dbReference type="Proteomes" id="UP001177023"/>
    </source>
</evidence>
<keyword evidence="3" id="KW-1185">Reference proteome</keyword>
<gene>
    <name evidence="2" type="ORF">MSPICULIGERA_LOCUS23199</name>
</gene>
<sequence>MTTTEGKPRPIRRGRVYLSEEQRLCMNGELVHTTKGLKRRSQVRPADLLDDTVFSDTTMAARKSLGAVSTKSAVEDKENTFETSALDADEIRRIRQENARRWAEEEQNLGGPFNIFRDKMPVGPERIAKDESGSEWSSDNETAAEEDMKDETPITDGERTPRAQKLPDEGIEVTPIAKASQQPSQSTPKSHRPPELLDMDFSKIEADGNYSRFYVSQTSIDFRRSRASVSIRVRSEQQGIEEEEPMEVDTTAYHQKSMGQKQLQQEQEEEKEEEVVEAPEENKPSVVISQQPRLTSNPLRPSFNIRKTLDPKIHNRKTFAPPAIVFPPPRALAQIETPLSPSPIAISPTPLRKPVTPAVQKQAQHHGEPMSPSSGSDSGLPNVRLQNTPGRAPRQEVFERLATPKHRVCHRDHERTNSAESPVVAVRQSTPKANKNVRSLFHAVLQKTVKRAKARLPVPGPSGIADVPLPKVVKAEVKPIEASVPLAKDEARSSTSRPSTSSSSDEVIQHTRRSSSMGAAGHRSSMAGGFDDLDDSEEDKPMYVPPRRAARVEDLDTTSEEPGTPDANATYVPCSLTARRAPRPTKQAPETLVVVPPKIVYAAEAEGATGRPRRNRVPPLRRWLGEEAIYEASPGGKNRQLVGVKEAVIRQKDLVKNMAADAGQAMANRDRARVLRKNAGARRARIESDDED</sequence>
<evidence type="ECO:0000256" key="1">
    <source>
        <dbReference type="SAM" id="MobiDB-lite"/>
    </source>
</evidence>
<feature type="compositionally biased region" description="Polar residues" evidence="1">
    <location>
        <begin position="179"/>
        <end position="188"/>
    </location>
</feature>